<dbReference type="RefSeq" id="WP_013766034.1">
    <property type="nucleotide sequence ID" value="NC_015510.1"/>
</dbReference>
<proteinExistence type="predicted"/>
<keyword evidence="1" id="KW-0732">Signal</keyword>
<evidence type="ECO:0000313" key="3">
    <source>
        <dbReference type="Proteomes" id="UP000008461"/>
    </source>
</evidence>
<dbReference type="KEGG" id="hhy:Halhy_3643"/>
<gene>
    <name evidence="2" type="ordered locus">Halhy_3643</name>
</gene>
<feature type="chain" id="PRO_5003316247" evidence="1">
    <location>
        <begin position="20"/>
        <end position="247"/>
    </location>
</feature>
<accession>F4KYV3</accession>
<sequence length="247" mass="28141">MKTLFSSLLFVCFLNASFAGILSVEQLRNTLITNTWRETDAKEWTGFGLMMEFHDNSVATVISNTHAEWPAMARYNWSVDLQRENPVITFRDYSGLSYRYTAVQTPRGLDLLPFDAEMRPVIHLSYGNRVTATQWSKTQQTLCGAWENTMAATNASSQIPQLRFNSDGTYAFLIGLSNKASMERETGRWMLSKCSDFIILMPHDSDTLEYAKIRLISADEMVVEQLVVTKGSLVVNQEIKNMFFNKL</sequence>
<dbReference type="HOGENOM" id="CLU_1123316_0_0_10"/>
<dbReference type="EMBL" id="CP002691">
    <property type="protein sequence ID" value="AEE51495.1"/>
    <property type="molecule type" value="Genomic_DNA"/>
</dbReference>
<reference evidence="2 3" key="1">
    <citation type="journal article" date="2011" name="Stand. Genomic Sci.">
        <title>Complete genome sequence of Haliscomenobacter hydrossis type strain (O).</title>
        <authorList>
            <consortium name="US DOE Joint Genome Institute (JGI-PGF)"/>
            <person name="Daligault H."/>
            <person name="Lapidus A."/>
            <person name="Zeytun A."/>
            <person name="Nolan M."/>
            <person name="Lucas S."/>
            <person name="Del Rio T.G."/>
            <person name="Tice H."/>
            <person name="Cheng J.F."/>
            <person name="Tapia R."/>
            <person name="Han C."/>
            <person name="Goodwin L."/>
            <person name="Pitluck S."/>
            <person name="Liolios K."/>
            <person name="Pagani I."/>
            <person name="Ivanova N."/>
            <person name="Huntemann M."/>
            <person name="Mavromatis K."/>
            <person name="Mikhailova N."/>
            <person name="Pati A."/>
            <person name="Chen A."/>
            <person name="Palaniappan K."/>
            <person name="Land M."/>
            <person name="Hauser L."/>
            <person name="Brambilla E.M."/>
            <person name="Rohde M."/>
            <person name="Verbarg S."/>
            <person name="Goker M."/>
            <person name="Bristow J."/>
            <person name="Eisen J.A."/>
            <person name="Markowitz V."/>
            <person name="Hugenholtz P."/>
            <person name="Kyrpides N.C."/>
            <person name="Klenk H.P."/>
            <person name="Woyke T."/>
        </authorList>
    </citation>
    <scope>NUCLEOTIDE SEQUENCE [LARGE SCALE GENOMIC DNA]</scope>
    <source>
        <strain evidence="3">ATCC 27775 / DSM 1100 / LMG 10767 / O</strain>
    </source>
</reference>
<evidence type="ECO:0000313" key="2">
    <source>
        <dbReference type="EMBL" id="AEE51495.1"/>
    </source>
</evidence>
<name>F4KYV3_HALH1</name>
<dbReference type="AlphaFoldDB" id="F4KYV3"/>
<feature type="signal peptide" evidence="1">
    <location>
        <begin position="1"/>
        <end position="19"/>
    </location>
</feature>
<reference key="2">
    <citation type="submission" date="2011-04" db="EMBL/GenBank/DDBJ databases">
        <title>Complete sequence of chromosome of Haliscomenobacter hydrossis DSM 1100.</title>
        <authorList>
            <consortium name="US DOE Joint Genome Institute (JGI-PGF)"/>
            <person name="Lucas S."/>
            <person name="Han J."/>
            <person name="Lapidus A."/>
            <person name="Bruce D."/>
            <person name="Goodwin L."/>
            <person name="Pitluck S."/>
            <person name="Peters L."/>
            <person name="Kyrpides N."/>
            <person name="Mavromatis K."/>
            <person name="Ivanova N."/>
            <person name="Ovchinnikova G."/>
            <person name="Pagani I."/>
            <person name="Daligault H."/>
            <person name="Detter J.C."/>
            <person name="Han C."/>
            <person name="Land M."/>
            <person name="Hauser L."/>
            <person name="Markowitz V."/>
            <person name="Cheng J.-F."/>
            <person name="Hugenholtz P."/>
            <person name="Woyke T."/>
            <person name="Wu D."/>
            <person name="Verbarg S."/>
            <person name="Frueling A."/>
            <person name="Brambilla E."/>
            <person name="Klenk H.-P."/>
            <person name="Eisen J.A."/>
        </authorList>
    </citation>
    <scope>NUCLEOTIDE SEQUENCE</scope>
    <source>
        <strain>DSM 1100</strain>
    </source>
</reference>
<protein>
    <submittedName>
        <fullName evidence="2">Uncharacterized protein</fullName>
    </submittedName>
</protein>
<dbReference type="Proteomes" id="UP000008461">
    <property type="component" value="Chromosome"/>
</dbReference>
<organism evidence="2 3">
    <name type="scientific">Haliscomenobacter hydrossis (strain ATCC 27775 / DSM 1100 / LMG 10767 / O)</name>
    <dbReference type="NCBI Taxonomy" id="760192"/>
    <lineage>
        <taxon>Bacteria</taxon>
        <taxon>Pseudomonadati</taxon>
        <taxon>Bacteroidota</taxon>
        <taxon>Saprospiria</taxon>
        <taxon>Saprospirales</taxon>
        <taxon>Haliscomenobacteraceae</taxon>
        <taxon>Haliscomenobacter</taxon>
    </lineage>
</organism>
<keyword evidence="3" id="KW-1185">Reference proteome</keyword>
<evidence type="ECO:0000256" key="1">
    <source>
        <dbReference type="SAM" id="SignalP"/>
    </source>
</evidence>